<dbReference type="PANTHER" id="PTHR30006">
    <property type="entry name" value="THIAMINE-BINDING PERIPLASMIC PROTEIN-RELATED"/>
    <property type="match status" value="1"/>
</dbReference>
<protein>
    <recommendedName>
        <fullName evidence="5">Iron ABC transporter substrate-binding protein</fullName>
    </recommendedName>
</protein>
<keyword evidence="2" id="KW-0472">Membrane</keyword>
<evidence type="ECO:0000313" key="3">
    <source>
        <dbReference type="EMBL" id="VDN47836.1"/>
    </source>
</evidence>
<dbReference type="OrthoDB" id="179400at2"/>
<sequence>MDEKTETIKTKKHWKEHLKTKRYWILIAVVIVLALILFKLPNKNVLSLIQKEPESHNLKIHSPLNERIIIPIIKEFQETTGIQVEYLSAGTMDLLESLDNKEDKYLMDVMWGGSKEYLNIYKNLFEPYTSIYDHEIHQGHKDKENYFLGYNLLPIVLIYNTKLVSPDEVPESWEDILDPMWKGKLAFVDPSTSGSAFIALSFILNLNQTGSEYNWKNAEKLLDNLNGKILAKSSEVYEGVANGDFAIGITMEEAAISYLHRGEDVGIVYFEEGTPVITDSIALMKDAKNKEEAKAFIDFVLSKKVQTYMVDQFYLRSIRKDVEVPLGLMPMDELNIFDAGHLDTYERKSSVLSNWRDKVIMRVKDGE</sequence>
<gene>
    <name evidence="3" type="ORF">PATL70BA_1960</name>
</gene>
<keyword evidence="2" id="KW-0812">Transmembrane</keyword>
<dbReference type="KEGG" id="cbar:PATL70BA_1960"/>
<dbReference type="SUPFAM" id="SSF53850">
    <property type="entry name" value="Periplasmic binding protein-like II"/>
    <property type="match status" value="1"/>
</dbReference>
<dbReference type="Gene3D" id="3.40.190.10">
    <property type="entry name" value="Periplasmic binding protein-like II"/>
    <property type="match status" value="2"/>
</dbReference>
<proteinExistence type="predicted"/>
<evidence type="ECO:0000256" key="2">
    <source>
        <dbReference type="SAM" id="Phobius"/>
    </source>
</evidence>
<evidence type="ECO:0000313" key="4">
    <source>
        <dbReference type="Proteomes" id="UP000279029"/>
    </source>
</evidence>
<evidence type="ECO:0000256" key="1">
    <source>
        <dbReference type="ARBA" id="ARBA00022729"/>
    </source>
</evidence>
<feature type="transmembrane region" description="Helical" evidence="2">
    <location>
        <begin position="21"/>
        <end position="40"/>
    </location>
</feature>
<dbReference type="Pfam" id="PF13343">
    <property type="entry name" value="SBP_bac_6"/>
    <property type="match status" value="1"/>
</dbReference>
<reference evidence="3 4" key="1">
    <citation type="submission" date="2018-09" db="EMBL/GenBank/DDBJ databases">
        <authorList>
            <person name="Postec A."/>
        </authorList>
    </citation>
    <scope>NUCLEOTIDE SEQUENCE [LARGE SCALE GENOMIC DNA]</scope>
    <source>
        <strain evidence="3">70B-A</strain>
    </source>
</reference>
<dbReference type="GO" id="GO:0030975">
    <property type="term" value="F:thiamine binding"/>
    <property type="evidence" value="ECO:0007669"/>
    <property type="project" value="TreeGrafter"/>
</dbReference>
<dbReference type="InterPro" id="IPR026045">
    <property type="entry name" value="Ferric-bd"/>
</dbReference>
<dbReference type="Proteomes" id="UP000279029">
    <property type="component" value="Chromosome"/>
</dbReference>
<accession>A0A3P7RYL1</accession>
<name>A0A3P7RYL1_9FIRM</name>
<dbReference type="GO" id="GO:0015888">
    <property type="term" value="P:thiamine transport"/>
    <property type="evidence" value="ECO:0007669"/>
    <property type="project" value="TreeGrafter"/>
</dbReference>
<dbReference type="EMBL" id="LR130778">
    <property type="protein sequence ID" value="VDN47836.1"/>
    <property type="molecule type" value="Genomic_DNA"/>
</dbReference>
<keyword evidence="4" id="KW-1185">Reference proteome</keyword>
<dbReference type="PANTHER" id="PTHR30006:SF2">
    <property type="entry name" value="ABC TRANSPORTER SUBSTRATE-BINDING PROTEIN"/>
    <property type="match status" value="1"/>
</dbReference>
<dbReference type="RefSeq" id="WP_125137081.1">
    <property type="nucleotide sequence ID" value="NZ_LR130778.1"/>
</dbReference>
<dbReference type="PIRSF" id="PIRSF002825">
    <property type="entry name" value="CfbpA"/>
    <property type="match status" value="1"/>
</dbReference>
<dbReference type="GO" id="GO:0030976">
    <property type="term" value="F:thiamine pyrophosphate binding"/>
    <property type="evidence" value="ECO:0007669"/>
    <property type="project" value="TreeGrafter"/>
</dbReference>
<evidence type="ECO:0008006" key="5">
    <source>
        <dbReference type="Google" id="ProtNLM"/>
    </source>
</evidence>
<keyword evidence="1" id="KW-0732">Signal</keyword>
<keyword evidence="2" id="KW-1133">Transmembrane helix</keyword>
<organism evidence="3 4">
    <name type="scientific">Petrocella atlantisensis</name>
    <dbReference type="NCBI Taxonomy" id="2173034"/>
    <lineage>
        <taxon>Bacteria</taxon>
        <taxon>Bacillati</taxon>
        <taxon>Bacillota</taxon>
        <taxon>Clostridia</taxon>
        <taxon>Lachnospirales</taxon>
        <taxon>Vallitaleaceae</taxon>
        <taxon>Petrocella</taxon>
    </lineage>
</organism>
<dbReference type="GO" id="GO:0030288">
    <property type="term" value="C:outer membrane-bounded periplasmic space"/>
    <property type="evidence" value="ECO:0007669"/>
    <property type="project" value="TreeGrafter"/>
</dbReference>
<dbReference type="AlphaFoldDB" id="A0A3P7RYL1"/>